<keyword evidence="6 12" id="KW-0547">Nucleotide-binding</keyword>
<dbReference type="Proteomes" id="UP000001449">
    <property type="component" value="Chromosome 2"/>
</dbReference>
<dbReference type="PROSITE" id="PS00108">
    <property type="entry name" value="PROTEIN_KINASE_ST"/>
    <property type="match status" value="1"/>
</dbReference>
<dbReference type="eggNOG" id="KOG0614">
    <property type="taxonomic scope" value="Eukaryota"/>
</dbReference>
<dbReference type="PROSITE" id="PS50042">
    <property type="entry name" value="CNMP_BINDING_3"/>
    <property type="match status" value="2"/>
</dbReference>
<evidence type="ECO:0000256" key="10">
    <source>
        <dbReference type="ARBA" id="ARBA00047298"/>
    </source>
</evidence>
<dbReference type="EMBL" id="CM000639">
    <property type="protein sequence ID" value="EED94579.1"/>
    <property type="molecule type" value="Genomic_DNA"/>
</dbReference>
<feature type="domain" description="Cyclic nucleotide-binding" evidence="14">
    <location>
        <begin position="245"/>
        <end position="363"/>
    </location>
</feature>
<dbReference type="CDD" id="cd00038">
    <property type="entry name" value="CAP_ED"/>
    <property type="match status" value="2"/>
</dbReference>
<keyword evidence="17" id="KW-1185">Reference proteome</keyword>
<evidence type="ECO:0000256" key="3">
    <source>
        <dbReference type="ARBA" id="ARBA00022527"/>
    </source>
</evidence>
<dbReference type="PRINTS" id="PR00103">
    <property type="entry name" value="CAMPKINASE"/>
</dbReference>
<dbReference type="AlphaFoldDB" id="B8BTD0"/>
<protein>
    <recommendedName>
        <fullName evidence="2">cGMP-dependent protein kinase</fullName>
        <ecNumber evidence="2">2.7.11.12</ecNumber>
    </recommendedName>
</protein>
<dbReference type="OMA" id="GCFVFQE"/>
<feature type="domain" description="Cyclic nucleotide-binding" evidence="14">
    <location>
        <begin position="113"/>
        <end position="219"/>
    </location>
</feature>
<comment type="similarity">
    <text evidence="1">Belongs to the protein kinase superfamily. AGC Ser/Thr protein kinase family. cGMP subfamily.</text>
</comment>
<evidence type="ECO:0000256" key="1">
    <source>
        <dbReference type="ARBA" id="ARBA00006352"/>
    </source>
</evidence>
<dbReference type="FunCoup" id="B8BTD0">
    <property type="interactions" value="1"/>
</dbReference>
<dbReference type="Gene3D" id="1.10.510.10">
    <property type="entry name" value="Transferase(Phosphotransferase) domain 1"/>
    <property type="match status" value="1"/>
</dbReference>
<keyword evidence="4" id="KW-0140">cGMP</keyword>
<dbReference type="Pfam" id="PF00027">
    <property type="entry name" value="cNMP_binding"/>
    <property type="match status" value="2"/>
</dbReference>
<dbReference type="STRING" id="35128.B8BTD0"/>
<keyword evidence="7" id="KW-0418">Kinase</keyword>
<dbReference type="FunFam" id="1.10.510.10:FF:000571">
    <property type="entry name" value="Maternal embryonic leucine zipper kinase"/>
    <property type="match status" value="1"/>
</dbReference>
<reference evidence="16 17" key="1">
    <citation type="journal article" date="2004" name="Science">
        <title>The genome of the diatom Thalassiosira pseudonana: ecology, evolution, and metabolism.</title>
        <authorList>
            <person name="Armbrust E.V."/>
            <person name="Berges J.A."/>
            <person name="Bowler C."/>
            <person name="Green B.R."/>
            <person name="Martinez D."/>
            <person name="Putnam N.H."/>
            <person name="Zhou S."/>
            <person name="Allen A.E."/>
            <person name="Apt K.E."/>
            <person name="Bechner M."/>
            <person name="Brzezinski M.A."/>
            <person name="Chaal B.K."/>
            <person name="Chiovitti A."/>
            <person name="Davis A.K."/>
            <person name="Demarest M.S."/>
            <person name="Detter J.C."/>
            <person name="Glavina T."/>
            <person name="Goodstein D."/>
            <person name="Hadi M.Z."/>
            <person name="Hellsten U."/>
            <person name="Hildebrand M."/>
            <person name="Jenkins B.D."/>
            <person name="Jurka J."/>
            <person name="Kapitonov V.V."/>
            <person name="Kroger N."/>
            <person name="Lau W.W."/>
            <person name="Lane T.W."/>
            <person name="Larimer F.W."/>
            <person name="Lippmeier J.C."/>
            <person name="Lucas S."/>
            <person name="Medina M."/>
            <person name="Montsant A."/>
            <person name="Obornik M."/>
            <person name="Parker M.S."/>
            <person name="Palenik B."/>
            <person name="Pazour G.J."/>
            <person name="Richardson P.M."/>
            <person name="Rynearson T.A."/>
            <person name="Saito M.A."/>
            <person name="Schwartz D.C."/>
            <person name="Thamatrakoln K."/>
            <person name="Valentin K."/>
            <person name="Vardi A."/>
            <person name="Wilkerson F.P."/>
            <person name="Rokhsar D.S."/>
        </authorList>
    </citation>
    <scope>NUCLEOTIDE SEQUENCE [LARGE SCALE GENOMIC DNA]</scope>
    <source>
        <strain evidence="16 17">CCMP1335</strain>
    </source>
</reference>
<dbReference type="GO" id="GO:0030553">
    <property type="term" value="F:cGMP binding"/>
    <property type="evidence" value="ECO:0007669"/>
    <property type="project" value="UniProtKB-KW"/>
</dbReference>
<feature type="domain" description="AGC-kinase C-terminal" evidence="15">
    <location>
        <begin position="640"/>
        <end position="691"/>
    </location>
</feature>
<proteinExistence type="inferred from homology"/>
<dbReference type="GO" id="GO:0004692">
    <property type="term" value="F:cGMP-dependent protein kinase activity"/>
    <property type="evidence" value="ECO:0007669"/>
    <property type="project" value="UniProtKB-EC"/>
</dbReference>
<evidence type="ECO:0000256" key="8">
    <source>
        <dbReference type="ARBA" id="ARBA00022840"/>
    </source>
</evidence>
<comment type="catalytic activity">
    <reaction evidence="10">
        <text>L-threonyl-[protein] + ATP = O-phospho-L-threonyl-[protein] + ADP + H(+)</text>
        <dbReference type="Rhea" id="RHEA:46608"/>
        <dbReference type="Rhea" id="RHEA-COMP:11060"/>
        <dbReference type="Rhea" id="RHEA-COMP:11605"/>
        <dbReference type="ChEBI" id="CHEBI:15378"/>
        <dbReference type="ChEBI" id="CHEBI:30013"/>
        <dbReference type="ChEBI" id="CHEBI:30616"/>
        <dbReference type="ChEBI" id="CHEBI:61977"/>
        <dbReference type="ChEBI" id="CHEBI:456216"/>
        <dbReference type="EC" id="2.7.11.12"/>
    </reaction>
</comment>
<dbReference type="InParanoid" id="B8BTD0"/>
<comment type="catalytic activity">
    <reaction evidence="11">
        <text>L-seryl-[protein] + ATP = O-phospho-L-seryl-[protein] + ADP + H(+)</text>
        <dbReference type="Rhea" id="RHEA:17989"/>
        <dbReference type="Rhea" id="RHEA-COMP:9863"/>
        <dbReference type="Rhea" id="RHEA-COMP:11604"/>
        <dbReference type="ChEBI" id="CHEBI:15378"/>
        <dbReference type="ChEBI" id="CHEBI:29999"/>
        <dbReference type="ChEBI" id="CHEBI:30616"/>
        <dbReference type="ChEBI" id="CHEBI:83421"/>
        <dbReference type="ChEBI" id="CHEBI:456216"/>
        <dbReference type="EC" id="2.7.11.12"/>
    </reaction>
</comment>
<dbReference type="InterPro" id="IPR008271">
    <property type="entry name" value="Ser/Thr_kinase_AS"/>
</dbReference>
<evidence type="ECO:0000256" key="12">
    <source>
        <dbReference type="PROSITE-ProRule" id="PRU10141"/>
    </source>
</evidence>
<keyword evidence="5" id="KW-0808">Transferase</keyword>
<keyword evidence="8 12" id="KW-0067">ATP-binding</keyword>
<reference evidence="16 17" key="2">
    <citation type="journal article" date="2008" name="Nature">
        <title>The Phaeodactylum genome reveals the evolutionary history of diatom genomes.</title>
        <authorList>
            <person name="Bowler C."/>
            <person name="Allen A.E."/>
            <person name="Badger J.H."/>
            <person name="Grimwood J."/>
            <person name="Jabbari K."/>
            <person name="Kuo A."/>
            <person name="Maheswari U."/>
            <person name="Martens C."/>
            <person name="Maumus F."/>
            <person name="Otillar R.P."/>
            <person name="Rayko E."/>
            <person name="Salamov A."/>
            <person name="Vandepoele K."/>
            <person name="Beszteri B."/>
            <person name="Gruber A."/>
            <person name="Heijde M."/>
            <person name="Katinka M."/>
            <person name="Mock T."/>
            <person name="Valentin K."/>
            <person name="Verret F."/>
            <person name="Berges J.A."/>
            <person name="Brownlee C."/>
            <person name="Cadoret J.P."/>
            <person name="Chiovitti A."/>
            <person name="Choi C.J."/>
            <person name="Coesel S."/>
            <person name="De Martino A."/>
            <person name="Detter J.C."/>
            <person name="Durkin C."/>
            <person name="Falciatore A."/>
            <person name="Fournet J."/>
            <person name="Haruta M."/>
            <person name="Huysman M.J."/>
            <person name="Jenkins B.D."/>
            <person name="Jiroutova K."/>
            <person name="Jorgensen R.E."/>
            <person name="Joubert Y."/>
            <person name="Kaplan A."/>
            <person name="Kroger N."/>
            <person name="Kroth P.G."/>
            <person name="La Roche J."/>
            <person name="Lindquist E."/>
            <person name="Lommer M."/>
            <person name="Martin-Jezequel V."/>
            <person name="Lopez P.J."/>
            <person name="Lucas S."/>
            <person name="Mangogna M."/>
            <person name="McGinnis K."/>
            <person name="Medlin L.K."/>
            <person name="Montsant A."/>
            <person name="Oudot-Le Secq M.P."/>
            <person name="Napoli C."/>
            <person name="Obornik M."/>
            <person name="Parker M.S."/>
            <person name="Petit J.L."/>
            <person name="Porcel B.M."/>
            <person name="Poulsen N."/>
            <person name="Robison M."/>
            <person name="Rychlewski L."/>
            <person name="Rynearson T.A."/>
            <person name="Schmutz J."/>
            <person name="Shapiro H."/>
            <person name="Siaut M."/>
            <person name="Stanley M."/>
            <person name="Sussman M.R."/>
            <person name="Taylor A.R."/>
            <person name="Vardi A."/>
            <person name="von Dassow P."/>
            <person name="Vyverman W."/>
            <person name="Willis A."/>
            <person name="Wyrwicz L.S."/>
            <person name="Rokhsar D.S."/>
            <person name="Weissenbach J."/>
            <person name="Armbrust E.V."/>
            <person name="Green B.R."/>
            <person name="Van de Peer Y."/>
            <person name="Grigoriev I.V."/>
        </authorList>
    </citation>
    <scope>NUCLEOTIDE SEQUENCE [LARGE SCALE GENOMIC DNA]</scope>
    <source>
        <strain evidence="16 17">CCMP1335</strain>
    </source>
</reference>
<dbReference type="PROSITE" id="PS00889">
    <property type="entry name" value="CNMP_BINDING_2"/>
    <property type="match status" value="2"/>
</dbReference>
<organism evidence="16 17">
    <name type="scientific">Thalassiosira pseudonana</name>
    <name type="common">Marine diatom</name>
    <name type="synonym">Cyclotella nana</name>
    <dbReference type="NCBI Taxonomy" id="35128"/>
    <lineage>
        <taxon>Eukaryota</taxon>
        <taxon>Sar</taxon>
        <taxon>Stramenopiles</taxon>
        <taxon>Ochrophyta</taxon>
        <taxon>Bacillariophyta</taxon>
        <taxon>Coscinodiscophyceae</taxon>
        <taxon>Thalassiosirophycidae</taxon>
        <taxon>Thalassiosirales</taxon>
        <taxon>Thalassiosiraceae</taxon>
        <taxon>Thalassiosira</taxon>
    </lineage>
</organism>
<dbReference type="HOGENOM" id="CLU_000288_73_2_1"/>
<evidence type="ECO:0000256" key="9">
    <source>
        <dbReference type="ARBA" id="ARBA00022992"/>
    </source>
</evidence>
<dbReference type="InterPro" id="IPR014710">
    <property type="entry name" value="RmlC-like_jellyroll"/>
</dbReference>
<evidence type="ECO:0000259" key="15">
    <source>
        <dbReference type="PROSITE" id="PS51285"/>
    </source>
</evidence>
<dbReference type="GO" id="GO:0005524">
    <property type="term" value="F:ATP binding"/>
    <property type="evidence" value="ECO:0007669"/>
    <property type="project" value="UniProtKB-UniRule"/>
</dbReference>
<dbReference type="SUPFAM" id="SSF51206">
    <property type="entry name" value="cAMP-binding domain-like"/>
    <property type="match status" value="2"/>
</dbReference>
<dbReference type="InterPro" id="IPR018488">
    <property type="entry name" value="cNMP-bd_CS"/>
</dbReference>
<evidence type="ECO:0000256" key="4">
    <source>
        <dbReference type="ARBA" id="ARBA00022535"/>
    </source>
</evidence>
<evidence type="ECO:0000313" key="17">
    <source>
        <dbReference type="Proteomes" id="UP000001449"/>
    </source>
</evidence>
<dbReference type="SUPFAM" id="SSF56112">
    <property type="entry name" value="Protein kinase-like (PK-like)"/>
    <property type="match status" value="1"/>
</dbReference>
<dbReference type="PROSITE" id="PS50011">
    <property type="entry name" value="PROTEIN_KINASE_DOM"/>
    <property type="match status" value="1"/>
</dbReference>
<dbReference type="PROSITE" id="PS00888">
    <property type="entry name" value="CNMP_BINDING_1"/>
    <property type="match status" value="2"/>
</dbReference>
<dbReference type="SMART" id="SM00220">
    <property type="entry name" value="S_TKc"/>
    <property type="match status" value="1"/>
</dbReference>
<dbReference type="Pfam" id="PF00069">
    <property type="entry name" value="Pkinase"/>
    <property type="match status" value="1"/>
</dbReference>
<dbReference type="RefSeq" id="XP_002287136.1">
    <property type="nucleotide sequence ID" value="XM_002287100.1"/>
</dbReference>
<dbReference type="InterPro" id="IPR018490">
    <property type="entry name" value="cNMP-bd_dom_sf"/>
</dbReference>
<dbReference type="InterPro" id="IPR000719">
    <property type="entry name" value="Prot_kinase_dom"/>
</dbReference>
<evidence type="ECO:0000256" key="5">
    <source>
        <dbReference type="ARBA" id="ARBA00022679"/>
    </source>
</evidence>
<dbReference type="GO" id="GO:0007165">
    <property type="term" value="P:signal transduction"/>
    <property type="evidence" value="ECO:0000318"/>
    <property type="project" value="GO_Central"/>
</dbReference>
<dbReference type="Gene3D" id="3.30.200.20">
    <property type="entry name" value="Phosphorylase Kinase, domain 1"/>
    <property type="match status" value="1"/>
</dbReference>
<evidence type="ECO:0000256" key="7">
    <source>
        <dbReference type="ARBA" id="ARBA00022777"/>
    </source>
</evidence>
<dbReference type="SMART" id="SM00100">
    <property type="entry name" value="cNMP"/>
    <property type="match status" value="2"/>
</dbReference>
<evidence type="ECO:0000259" key="13">
    <source>
        <dbReference type="PROSITE" id="PS50011"/>
    </source>
</evidence>
<accession>B8BTD0</accession>
<dbReference type="PANTHER" id="PTHR24353:SF147">
    <property type="entry name" value="CGMP-DEPENDENT SERINE_THREONIN PROTEIN KINASE-RELATED"/>
    <property type="match status" value="1"/>
</dbReference>
<dbReference type="InterPro" id="IPR017441">
    <property type="entry name" value="Protein_kinase_ATP_BS"/>
</dbReference>
<dbReference type="PaxDb" id="35128-Thaps21108"/>
<dbReference type="PANTHER" id="PTHR24353">
    <property type="entry name" value="CYCLIC NUCLEOTIDE-DEPENDENT PROTEIN KINASE"/>
    <property type="match status" value="1"/>
</dbReference>
<dbReference type="Gene3D" id="2.60.120.10">
    <property type="entry name" value="Jelly Rolls"/>
    <property type="match status" value="2"/>
</dbReference>
<name>B8BTD0_THAPS</name>
<dbReference type="InterPro" id="IPR000961">
    <property type="entry name" value="AGC-kinase_C"/>
</dbReference>
<dbReference type="GeneID" id="7452168"/>
<gene>
    <name evidence="16" type="ORF">THAPSDRAFT_21108</name>
</gene>
<dbReference type="KEGG" id="tps:THAPSDRAFT_21108"/>
<dbReference type="PROSITE" id="PS51285">
    <property type="entry name" value="AGC_KINASE_CTER"/>
    <property type="match status" value="1"/>
</dbReference>
<dbReference type="InterPro" id="IPR000595">
    <property type="entry name" value="cNMP-bd_dom"/>
</dbReference>
<keyword evidence="3" id="KW-0723">Serine/threonine-protein kinase</keyword>
<keyword evidence="9" id="KW-0142">cGMP-binding</keyword>
<feature type="domain" description="Protein kinase" evidence="13">
    <location>
        <begin position="385"/>
        <end position="639"/>
    </location>
</feature>
<dbReference type="InterPro" id="IPR011009">
    <property type="entry name" value="Kinase-like_dom_sf"/>
</dbReference>
<feature type="binding site" evidence="12">
    <location>
        <position position="414"/>
    </location>
    <ligand>
        <name>ATP</name>
        <dbReference type="ChEBI" id="CHEBI:30616"/>
    </ligand>
</feature>
<evidence type="ECO:0000256" key="2">
    <source>
        <dbReference type="ARBA" id="ARBA00012428"/>
    </source>
</evidence>
<evidence type="ECO:0000313" key="16">
    <source>
        <dbReference type="EMBL" id="EED94579.1"/>
    </source>
</evidence>
<dbReference type="PROSITE" id="PS00107">
    <property type="entry name" value="PROTEIN_KINASE_ATP"/>
    <property type="match status" value="1"/>
</dbReference>
<evidence type="ECO:0000259" key="14">
    <source>
        <dbReference type="PROSITE" id="PS50042"/>
    </source>
</evidence>
<evidence type="ECO:0000256" key="6">
    <source>
        <dbReference type="ARBA" id="ARBA00022741"/>
    </source>
</evidence>
<sequence length="691" mass="77675">MPTISEYLNKAIVNKPTDGSDMLTLEDARRELGKLRKVARRVCDALDSVDAPPKHQQTNGVKFKSPSVLKEHGKTHRKALQMDQSFKAYKKVPFAKSDEQRALIKGAVQKNALFANSTDLELEEYIDVFVERNFKQNDTVIQQGDEGDTFYVVQSGSLDIFINVGEGSKKTEQHVGVPYGAGGAFGELALIYGSPRAATIRASADCVLWEISRTAFKGLQLQMEQRAYEVKITQLKKVKVGDKLFGEVLEPNELESMALATHYQQFKKGHAIVTEGEKGDVFYIITRGEVDIFKKSAGDVKIASLSVNSFFGEKALLNSDTRQATVVAATDVECLALERDEFVSMLGDLQSLLEGKRQTIADKAITPTFHLQQPDSAVELTLNQVQIRRVLGEGAFGKVNLGKSVVDGRLFALKAQSKHHIVKLKQEEKVLTEYKIMRKLDHTFIVKCYQAFQDSQYIYFLMSLLPGGELMDLLDTKQKLPEQWTRFYAATVVMAFSCMHQQKIAYRDLKPENLVLDEEGYCFVVDFGLAKVCSKGKTWTMCGTPDYLAPEILRGNGHDWGVDYWALGILLYELTNGDAPFYADDPAVTAKKIIKGEYVDPPHFSEELNDIISQFLCGQSKRLGRTMGGERKIMTHPWFAGFNWQALMDREMKVPYKPKVGKLEKLGRKDDGKWDAPVSNWSPVFEELFDV</sequence>
<evidence type="ECO:0000256" key="11">
    <source>
        <dbReference type="ARBA" id="ARBA00047462"/>
    </source>
</evidence>
<dbReference type="EC" id="2.7.11.12" evidence="2"/>